<evidence type="ECO:0000313" key="9">
    <source>
        <dbReference type="Proteomes" id="UP001153678"/>
    </source>
</evidence>
<dbReference type="OrthoDB" id="1470350at2759"/>
<comment type="similarity">
    <text evidence="7">Belongs to the cytochrome P450 family.</text>
</comment>
<keyword evidence="4 6" id="KW-0408">Iron</keyword>
<dbReference type="InterPro" id="IPR001128">
    <property type="entry name" value="Cyt_P450"/>
</dbReference>
<dbReference type="EMBL" id="CAMKVN010000774">
    <property type="protein sequence ID" value="CAI2171039.1"/>
    <property type="molecule type" value="Genomic_DNA"/>
</dbReference>
<dbReference type="Pfam" id="PF00067">
    <property type="entry name" value="p450"/>
    <property type="match status" value="1"/>
</dbReference>
<evidence type="ECO:0000256" key="6">
    <source>
        <dbReference type="PIRSR" id="PIRSR602401-1"/>
    </source>
</evidence>
<dbReference type="PANTHER" id="PTHR24303:SF31">
    <property type="entry name" value="CYTOCHROME P450 307A1-RELATED"/>
    <property type="match status" value="1"/>
</dbReference>
<dbReference type="PANTHER" id="PTHR24303">
    <property type="entry name" value="HEME-BINDING MONOOXYGENASE FAMILY"/>
    <property type="match status" value="1"/>
</dbReference>
<evidence type="ECO:0000256" key="2">
    <source>
        <dbReference type="ARBA" id="ARBA00022723"/>
    </source>
</evidence>
<dbReference type="PRINTS" id="PR00463">
    <property type="entry name" value="EP450I"/>
</dbReference>
<dbReference type="GO" id="GO:0020037">
    <property type="term" value="F:heme binding"/>
    <property type="evidence" value="ECO:0007669"/>
    <property type="project" value="InterPro"/>
</dbReference>
<dbReference type="Gene3D" id="1.10.630.10">
    <property type="entry name" value="Cytochrome P450"/>
    <property type="match status" value="1"/>
</dbReference>
<dbReference type="InterPro" id="IPR017972">
    <property type="entry name" value="Cyt_P450_CS"/>
</dbReference>
<dbReference type="InterPro" id="IPR036396">
    <property type="entry name" value="Cyt_P450_sf"/>
</dbReference>
<evidence type="ECO:0000313" key="8">
    <source>
        <dbReference type="EMBL" id="CAI2171039.1"/>
    </source>
</evidence>
<sequence length="134" mass="15458">MRFKTLAPFVFRMAENSDEIIDHIKLEGSTQIFINAQEIHKSKLYWENPEKFDPERFMPSTSNEIKKNSFLAFGGGMRLCPGRNLAMAELKTLLVLLFSRYNVELADYSAPLKTQCTIANHCEELKVKLTRINN</sequence>
<feature type="binding site" description="axial binding residue" evidence="6">
    <location>
        <position position="80"/>
    </location>
    <ligand>
        <name>heme</name>
        <dbReference type="ChEBI" id="CHEBI:30413"/>
    </ligand>
    <ligandPart>
        <name>Fe</name>
        <dbReference type="ChEBI" id="CHEBI:18248"/>
    </ligandPart>
</feature>
<dbReference type="CDD" id="cd00302">
    <property type="entry name" value="cytochrome_P450"/>
    <property type="match status" value="1"/>
</dbReference>
<keyword evidence="2 6" id="KW-0479">Metal-binding</keyword>
<dbReference type="AlphaFoldDB" id="A0A9W4SIR6"/>
<keyword evidence="6 7" id="KW-0349">Heme</keyword>
<dbReference type="GO" id="GO:0005506">
    <property type="term" value="F:iron ion binding"/>
    <property type="evidence" value="ECO:0007669"/>
    <property type="project" value="InterPro"/>
</dbReference>
<keyword evidence="5 7" id="KW-0503">Monooxygenase</keyword>
<evidence type="ECO:0000256" key="7">
    <source>
        <dbReference type="RuleBase" id="RU000461"/>
    </source>
</evidence>
<evidence type="ECO:0000256" key="4">
    <source>
        <dbReference type="ARBA" id="ARBA00023004"/>
    </source>
</evidence>
<dbReference type="GO" id="GO:0004497">
    <property type="term" value="F:monooxygenase activity"/>
    <property type="evidence" value="ECO:0007669"/>
    <property type="project" value="UniProtKB-KW"/>
</dbReference>
<dbReference type="GO" id="GO:0016705">
    <property type="term" value="F:oxidoreductase activity, acting on paired donors, with incorporation or reduction of molecular oxygen"/>
    <property type="evidence" value="ECO:0007669"/>
    <property type="project" value="InterPro"/>
</dbReference>
<name>A0A9W4SIR6_9GLOM</name>
<comment type="caution">
    <text evidence="8">The sequence shown here is derived from an EMBL/GenBank/DDBJ whole genome shotgun (WGS) entry which is preliminary data.</text>
</comment>
<keyword evidence="9" id="KW-1185">Reference proteome</keyword>
<evidence type="ECO:0000256" key="5">
    <source>
        <dbReference type="ARBA" id="ARBA00023033"/>
    </source>
</evidence>
<evidence type="ECO:0000256" key="1">
    <source>
        <dbReference type="ARBA" id="ARBA00001971"/>
    </source>
</evidence>
<proteinExistence type="inferred from homology"/>
<reference evidence="8" key="1">
    <citation type="submission" date="2022-08" db="EMBL/GenBank/DDBJ databases">
        <authorList>
            <person name="Kallberg Y."/>
            <person name="Tangrot J."/>
            <person name="Rosling A."/>
        </authorList>
    </citation>
    <scope>NUCLEOTIDE SEQUENCE</scope>
    <source>
        <strain evidence="8">Wild A</strain>
    </source>
</reference>
<accession>A0A9W4SIR6</accession>
<dbReference type="SUPFAM" id="SSF48264">
    <property type="entry name" value="Cytochrome P450"/>
    <property type="match status" value="1"/>
</dbReference>
<dbReference type="InterPro" id="IPR002401">
    <property type="entry name" value="Cyt_P450_E_grp-I"/>
</dbReference>
<dbReference type="PROSITE" id="PS00086">
    <property type="entry name" value="CYTOCHROME_P450"/>
    <property type="match status" value="1"/>
</dbReference>
<keyword evidence="3 7" id="KW-0560">Oxidoreductase</keyword>
<protein>
    <submittedName>
        <fullName evidence="8">7247_t:CDS:1</fullName>
    </submittedName>
</protein>
<comment type="cofactor">
    <cofactor evidence="1 6">
        <name>heme</name>
        <dbReference type="ChEBI" id="CHEBI:30413"/>
    </cofactor>
</comment>
<organism evidence="8 9">
    <name type="scientific">Funneliformis geosporum</name>
    <dbReference type="NCBI Taxonomy" id="1117311"/>
    <lineage>
        <taxon>Eukaryota</taxon>
        <taxon>Fungi</taxon>
        <taxon>Fungi incertae sedis</taxon>
        <taxon>Mucoromycota</taxon>
        <taxon>Glomeromycotina</taxon>
        <taxon>Glomeromycetes</taxon>
        <taxon>Glomerales</taxon>
        <taxon>Glomeraceae</taxon>
        <taxon>Funneliformis</taxon>
    </lineage>
</organism>
<gene>
    <name evidence="8" type="ORF">FWILDA_LOCUS4883</name>
</gene>
<evidence type="ECO:0000256" key="3">
    <source>
        <dbReference type="ARBA" id="ARBA00023002"/>
    </source>
</evidence>
<dbReference type="Proteomes" id="UP001153678">
    <property type="component" value="Unassembled WGS sequence"/>
</dbReference>